<protein>
    <submittedName>
        <fullName evidence="1">Uncharacterized protein</fullName>
    </submittedName>
</protein>
<accession>A0A7C4BCS3</accession>
<evidence type="ECO:0000313" key="1">
    <source>
        <dbReference type="EMBL" id="HGI87855.1"/>
    </source>
</evidence>
<name>A0A7C4BCS3_9CREN</name>
<dbReference type="AlphaFoldDB" id="A0A7C4BCS3"/>
<dbReference type="EMBL" id="DTFF01000047">
    <property type="protein sequence ID" value="HGI87855.1"/>
    <property type="molecule type" value="Genomic_DNA"/>
</dbReference>
<reference evidence="1" key="1">
    <citation type="journal article" date="2020" name="mSystems">
        <title>Genome- and Community-Level Interaction Insights into Carbon Utilization and Element Cycling Functions of Hydrothermarchaeota in Hydrothermal Sediment.</title>
        <authorList>
            <person name="Zhou Z."/>
            <person name="Liu Y."/>
            <person name="Xu W."/>
            <person name="Pan J."/>
            <person name="Luo Z.H."/>
            <person name="Li M."/>
        </authorList>
    </citation>
    <scope>NUCLEOTIDE SEQUENCE [LARGE SCALE GENOMIC DNA]</scope>
    <source>
        <strain evidence="1">SpSt-732</strain>
    </source>
</reference>
<sequence>MLVSFITVHNGVKFFEYLKNIGCQVSEEAHTVLPDSSEYGLYICSKDGETKALFALHYIDHHYAALLDLREDASDREVIEALLKAKDKGVWIAPVEHVLFVVLDPAFARIITGYVDEEQDRVSQYLELYKRGESPWKGVLKDLVPALVAFSREVLKKGGL</sequence>
<comment type="caution">
    <text evidence="1">The sequence shown here is derived from an EMBL/GenBank/DDBJ whole genome shotgun (WGS) entry which is preliminary data.</text>
</comment>
<gene>
    <name evidence="1" type="ORF">ENV14_05665</name>
</gene>
<proteinExistence type="predicted"/>
<organism evidence="1">
    <name type="scientific">Ignisphaera aggregans</name>
    <dbReference type="NCBI Taxonomy" id="334771"/>
    <lineage>
        <taxon>Archaea</taxon>
        <taxon>Thermoproteota</taxon>
        <taxon>Thermoprotei</taxon>
        <taxon>Desulfurococcales</taxon>
        <taxon>Desulfurococcaceae</taxon>
        <taxon>Ignisphaera</taxon>
    </lineage>
</organism>